<sequence>MSCSSDKSRFNEEANTKKNDSVGNSAIQDSISKNLSLVWEMTLSIKDSLNGYVQYDSKKKKDELERVKMLEGIDRVDPEIVLFQKDSIVIKNNLHGSNFGGIPNHNLETYFINQKDQIQQPSKWGIERCNYWGSSRMVLSLDFDGIQFLLKHDHETKKVTYGKVIDKKDSSLCTVSVDGIDLDVSVYKSYFIRLYDKGIVLMNTEMNDVFIFDCDHPSVMQLKLPHSQVYIGHFGDDKFVVYDGQTYNFLIKNSLGDVVGKINRSLEEKYTHSPQFYYSASDSILVEGHFDQEKLMFHLNGYKVIPTLPLFRKG</sequence>
<evidence type="ECO:0000313" key="3">
    <source>
        <dbReference type="Proteomes" id="UP001501126"/>
    </source>
</evidence>
<dbReference type="EMBL" id="BAAAFH010000003">
    <property type="protein sequence ID" value="GAA0874371.1"/>
    <property type="molecule type" value="Genomic_DNA"/>
</dbReference>
<feature type="compositionally biased region" description="Basic and acidic residues" evidence="1">
    <location>
        <begin position="1"/>
        <end position="20"/>
    </location>
</feature>
<evidence type="ECO:0000313" key="2">
    <source>
        <dbReference type="EMBL" id="GAA0874371.1"/>
    </source>
</evidence>
<name>A0ABN1MM73_9FLAO</name>
<evidence type="ECO:0000256" key="1">
    <source>
        <dbReference type="SAM" id="MobiDB-lite"/>
    </source>
</evidence>
<protein>
    <submittedName>
        <fullName evidence="2">Uncharacterized protein</fullName>
    </submittedName>
</protein>
<organism evidence="2 3">
    <name type="scientific">Wandonia haliotis</name>
    <dbReference type="NCBI Taxonomy" id="574963"/>
    <lineage>
        <taxon>Bacteria</taxon>
        <taxon>Pseudomonadati</taxon>
        <taxon>Bacteroidota</taxon>
        <taxon>Flavobacteriia</taxon>
        <taxon>Flavobacteriales</taxon>
        <taxon>Crocinitomicaceae</taxon>
        <taxon>Wandonia</taxon>
    </lineage>
</organism>
<gene>
    <name evidence="2" type="ORF">GCM10009118_07790</name>
</gene>
<keyword evidence="3" id="KW-1185">Reference proteome</keyword>
<reference evidence="2 3" key="1">
    <citation type="journal article" date="2019" name="Int. J. Syst. Evol. Microbiol.">
        <title>The Global Catalogue of Microorganisms (GCM) 10K type strain sequencing project: providing services to taxonomists for standard genome sequencing and annotation.</title>
        <authorList>
            <consortium name="The Broad Institute Genomics Platform"/>
            <consortium name="The Broad Institute Genome Sequencing Center for Infectious Disease"/>
            <person name="Wu L."/>
            <person name="Ma J."/>
        </authorList>
    </citation>
    <scope>NUCLEOTIDE SEQUENCE [LARGE SCALE GENOMIC DNA]</scope>
    <source>
        <strain evidence="2 3">JCM 16083</strain>
    </source>
</reference>
<dbReference type="Proteomes" id="UP001501126">
    <property type="component" value="Unassembled WGS sequence"/>
</dbReference>
<comment type="caution">
    <text evidence="2">The sequence shown here is derived from an EMBL/GenBank/DDBJ whole genome shotgun (WGS) entry which is preliminary data.</text>
</comment>
<accession>A0ABN1MM73</accession>
<proteinExistence type="predicted"/>
<feature type="region of interest" description="Disordered" evidence="1">
    <location>
        <begin position="1"/>
        <end position="24"/>
    </location>
</feature>